<dbReference type="OrthoDB" id="780193at2759"/>
<organism evidence="3 4">
    <name type="scientific">Panicum virgatum</name>
    <name type="common">Blackwell switchgrass</name>
    <dbReference type="NCBI Taxonomy" id="38727"/>
    <lineage>
        <taxon>Eukaryota</taxon>
        <taxon>Viridiplantae</taxon>
        <taxon>Streptophyta</taxon>
        <taxon>Embryophyta</taxon>
        <taxon>Tracheophyta</taxon>
        <taxon>Spermatophyta</taxon>
        <taxon>Magnoliopsida</taxon>
        <taxon>Liliopsida</taxon>
        <taxon>Poales</taxon>
        <taxon>Poaceae</taxon>
        <taxon>PACMAD clade</taxon>
        <taxon>Panicoideae</taxon>
        <taxon>Panicodae</taxon>
        <taxon>Paniceae</taxon>
        <taxon>Panicinae</taxon>
        <taxon>Panicum</taxon>
        <taxon>Panicum sect. Hiantes</taxon>
    </lineage>
</organism>
<dbReference type="AlphaFoldDB" id="A0A8T0MT74"/>
<accession>A0A8T0MT74</accession>
<evidence type="ECO:0000313" key="4">
    <source>
        <dbReference type="Proteomes" id="UP000823388"/>
    </source>
</evidence>
<comment type="caution">
    <text evidence="3">The sequence shown here is derived from an EMBL/GenBank/DDBJ whole genome shotgun (WGS) entry which is preliminary data.</text>
</comment>
<dbReference type="EMBL" id="CM029054">
    <property type="protein sequence ID" value="KAG2540360.1"/>
    <property type="molecule type" value="Genomic_DNA"/>
</dbReference>
<sequence length="276" mass="28036">MASTTSDSLPSSPSLPTTAALDGAADQEFSSQHHHHHHQSLFLPSSSSSPASLYLDSSFHGLLPASSAAMSSPSPPPPVPPLPPAPAPAKPAKKRPRASRRPPTTVLTTDTSNFRAMVQEFTGFPAPPFAPAPPPAVRPRLLGGTPSFLMRPSPLKYPVLLPPGACTTTLANTTINASGSNNNITAGTSSLVDALALFAKSNAMPSGAGAATAATTSGGSSGAADHYHGIGMGGFNFNPFDDFDPPAAAAEAERGEPGGGHGFFSSFATGDKYGRL</sequence>
<feature type="compositionally biased region" description="Pro residues" evidence="1">
    <location>
        <begin position="73"/>
        <end position="89"/>
    </location>
</feature>
<dbReference type="PANTHER" id="PTHR33179">
    <property type="entry name" value="VQ MOTIF-CONTAINING PROTEIN"/>
    <property type="match status" value="1"/>
</dbReference>
<dbReference type="InterPro" id="IPR008889">
    <property type="entry name" value="VQ"/>
</dbReference>
<evidence type="ECO:0000313" key="3">
    <source>
        <dbReference type="EMBL" id="KAG2540360.1"/>
    </source>
</evidence>
<proteinExistence type="predicted"/>
<feature type="compositionally biased region" description="Low complexity" evidence="1">
    <location>
        <begin position="1"/>
        <end position="21"/>
    </location>
</feature>
<gene>
    <name evidence="3" type="ORF">PVAP13_9NG550428</name>
</gene>
<feature type="region of interest" description="Disordered" evidence="1">
    <location>
        <begin position="1"/>
        <end position="49"/>
    </location>
</feature>
<feature type="compositionally biased region" description="Low complexity" evidence="1">
    <location>
        <begin position="40"/>
        <end position="49"/>
    </location>
</feature>
<feature type="region of interest" description="Disordered" evidence="1">
    <location>
        <begin position="67"/>
        <end position="107"/>
    </location>
</feature>
<dbReference type="PANTHER" id="PTHR33179:SF4">
    <property type="entry name" value="VQ MOTIF-CONTAINING PROTEIN"/>
    <property type="match status" value="1"/>
</dbReference>
<feature type="compositionally biased region" description="Basic residues" evidence="1">
    <location>
        <begin position="91"/>
        <end position="100"/>
    </location>
</feature>
<reference evidence="3" key="1">
    <citation type="submission" date="2020-05" db="EMBL/GenBank/DDBJ databases">
        <title>WGS assembly of Panicum virgatum.</title>
        <authorList>
            <person name="Lovell J.T."/>
            <person name="Jenkins J."/>
            <person name="Shu S."/>
            <person name="Juenger T.E."/>
            <person name="Schmutz J."/>
        </authorList>
    </citation>
    <scope>NUCLEOTIDE SEQUENCE</scope>
    <source>
        <strain evidence="3">AP13</strain>
    </source>
</reference>
<dbReference type="InterPro" id="IPR039609">
    <property type="entry name" value="VQ_15/22"/>
</dbReference>
<dbReference type="Proteomes" id="UP000823388">
    <property type="component" value="Chromosome 9N"/>
</dbReference>
<dbReference type="Pfam" id="PF05678">
    <property type="entry name" value="VQ"/>
    <property type="match status" value="1"/>
</dbReference>
<protein>
    <recommendedName>
        <fullName evidence="2">VQ domain-containing protein</fullName>
    </recommendedName>
</protein>
<keyword evidence="4" id="KW-1185">Reference proteome</keyword>
<feature type="domain" description="VQ" evidence="2">
    <location>
        <begin position="101"/>
        <end position="128"/>
    </location>
</feature>
<evidence type="ECO:0000259" key="2">
    <source>
        <dbReference type="Pfam" id="PF05678"/>
    </source>
</evidence>
<name>A0A8T0MT74_PANVG</name>
<evidence type="ECO:0000256" key="1">
    <source>
        <dbReference type="SAM" id="MobiDB-lite"/>
    </source>
</evidence>